<dbReference type="EMBL" id="AABF01000121">
    <property type="protein sequence ID" value="EAA23498.1"/>
    <property type="molecule type" value="Genomic_DNA"/>
</dbReference>
<protein>
    <submittedName>
        <fullName evidence="1">Hypothetical Cytosolic Protein</fullName>
    </submittedName>
</protein>
<evidence type="ECO:0000313" key="2">
    <source>
        <dbReference type="Proteomes" id="UP000006454"/>
    </source>
</evidence>
<accession>Q7P2E7</accession>
<reference evidence="1 2" key="1">
    <citation type="journal article" date="2003" name="Genome Res.">
        <title>Genome analysis of F. nucleatum sub spp vincentii and its comparison with the genome of F. nucleatum ATCC 25586.</title>
        <authorList>
            <person name="Kapatral V."/>
            <person name="Ivanova N."/>
            <person name="Anderson I."/>
            <person name="Reznik G."/>
            <person name="Bhattacharyya A."/>
            <person name="Gardner W.L."/>
            <person name="Mikhailova N."/>
            <person name="Lapidus A."/>
            <person name="Larsen N."/>
            <person name="D'Souza M."/>
            <person name="Walunas T."/>
            <person name="Haselkorn R."/>
            <person name="Overbeek R."/>
            <person name="Kyrpides N."/>
        </authorList>
    </citation>
    <scope>NUCLEOTIDE SEQUENCE [LARGE SCALE GENOMIC DNA]</scope>
    <source>
        <strain evidence="1 2">ATCC 49256</strain>
    </source>
</reference>
<gene>
    <name evidence="1" type="ORF">FNV0517</name>
</gene>
<evidence type="ECO:0000313" key="1">
    <source>
        <dbReference type="EMBL" id="EAA23498.1"/>
    </source>
</evidence>
<name>Q7P2E7_FUSVC</name>
<dbReference type="InterPro" id="IPR014710">
    <property type="entry name" value="RmlC-like_jellyroll"/>
</dbReference>
<sequence>MLYKEGGIFMVKIEVAKAIDFNQLINSKEAEVVSMRILNQSNSYISLFSLAKNEEIQLRLC</sequence>
<comment type="caution">
    <text evidence="1">The sequence shown here is derived from an EMBL/GenBank/DDBJ whole genome shotgun (WGS) entry which is preliminary data.</text>
</comment>
<dbReference type="Gene3D" id="2.60.120.10">
    <property type="entry name" value="Jelly Rolls"/>
    <property type="match status" value="1"/>
</dbReference>
<proteinExistence type="predicted"/>
<dbReference type="Proteomes" id="UP000006454">
    <property type="component" value="Unassembled WGS sequence"/>
</dbReference>
<organism evidence="1 2">
    <name type="scientific">Fusobacterium vincentii ATCC 49256</name>
    <dbReference type="NCBI Taxonomy" id="209882"/>
    <lineage>
        <taxon>Bacteria</taxon>
        <taxon>Fusobacteriati</taxon>
        <taxon>Fusobacteriota</taxon>
        <taxon>Fusobacteriia</taxon>
        <taxon>Fusobacteriales</taxon>
        <taxon>Fusobacteriaceae</taxon>
        <taxon>Fusobacterium</taxon>
    </lineage>
</organism>
<dbReference type="AlphaFoldDB" id="Q7P2E7"/>